<dbReference type="RefSeq" id="WP_132460571.1">
    <property type="nucleotide sequence ID" value="NZ_SLXP01000001.1"/>
</dbReference>
<gene>
    <name evidence="1" type="ORF">EV662_101539</name>
</gene>
<dbReference type="SUPFAM" id="SSF53146">
    <property type="entry name" value="Nitrogenase accessory factor-like"/>
    <property type="match status" value="1"/>
</dbReference>
<proteinExistence type="predicted"/>
<dbReference type="EMBL" id="SLXP01000001">
    <property type="protein sequence ID" value="TCP44445.1"/>
    <property type="molecule type" value="Genomic_DNA"/>
</dbReference>
<name>A0A4R2QC19_9RHOB</name>
<evidence type="ECO:0000313" key="2">
    <source>
        <dbReference type="Proteomes" id="UP000294835"/>
    </source>
</evidence>
<accession>A0A4R2QC19</accession>
<dbReference type="InterPro" id="IPR036105">
    <property type="entry name" value="DiNase_FeMo-co_biosyn_sf"/>
</dbReference>
<evidence type="ECO:0000313" key="1">
    <source>
        <dbReference type="EMBL" id="TCP44445.1"/>
    </source>
</evidence>
<protein>
    <submittedName>
        <fullName evidence="1">Putative Fe-Mo cluster-binding NifX family protein</fullName>
    </submittedName>
</protein>
<comment type="caution">
    <text evidence="1">The sequence shown here is derived from an EMBL/GenBank/DDBJ whole genome shotgun (WGS) entry which is preliminary data.</text>
</comment>
<dbReference type="AlphaFoldDB" id="A0A4R2QC19"/>
<organism evidence="1 2">
    <name type="scientific">Rhodovulum marinum</name>
    <dbReference type="NCBI Taxonomy" id="320662"/>
    <lineage>
        <taxon>Bacteria</taxon>
        <taxon>Pseudomonadati</taxon>
        <taxon>Pseudomonadota</taxon>
        <taxon>Alphaproteobacteria</taxon>
        <taxon>Rhodobacterales</taxon>
        <taxon>Paracoccaceae</taxon>
        <taxon>Rhodovulum</taxon>
    </lineage>
</organism>
<keyword evidence="2" id="KW-1185">Reference proteome</keyword>
<reference evidence="1 2" key="1">
    <citation type="submission" date="2019-03" db="EMBL/GenBank/DDBJ databases">
        <title>Genomic Encyclopedia of Type Strains, Phase IV (KMG-IV): sequencing the most valuable type-strain genomes for metagenomic binning, comparative biology and taxonomic classification.</title>
        <authorList>
            <person name="Goeker M."/>
        </authorList>
    </citation>
    <scope>NUCLEOTIDE SEQUENCE [LARGE SCALE GENOMIC DNA]</scope>
    <source>
        <strain evidence="1 2">DSM 18063</strain>
    </source>
</reference>
<dbReference type="Proteomes" id="UP000294835">
    <property type="component" value="Unassembled WGS sequence"/>
</dbReference>
<dbReference type="OrthoDB" id="9797941at2"/>
<dbReference type="Gene3D" id="3.30.420.130">
    <property type="entry name" value="Dinitrogenase iron-molybdenum cofactor biosynthesis domain"/>
    <property type="match status" value="1"/>
</dbReference>
<sequence>MRIAVASQNFRTVTPHVGKTRRFLVYEAQPGQPAREIDRIDLPKGMALHDFHGEGDHPLYHMEAIIAASVGAGFSRRMAARGIVAVATAETDPALAARAFVDGCLAPAAPHDHDHDHDDAGCCDH</sequence>